<organism evidence="2 3">
    <name type="scientific">Legionella anisa</name>
    <dbReference type="NCBI Taxonomy" id="28082"/>
    <lineage>
        <taxon>Bacteria</taxon>
        <taxon>Pseudomonadati</taxon>
        <taxon>Pseudomonadota</taxon>
        <taxon>Gammaproteobacteria</taxon>
        <taxon>Legionellales</taxon>
        <taxon>Legionellaceae</taxon>
        <taxon>Legionella</taxon>
    </lineage>
</organism>
<proteinExistence type="predicted"/>
<keyword evidence="3" id="KW-1185">Reference proteome</keyword>
<gene>
    <name evidence="2" type="ORF">A6J39_011610</name>
</gene>
<name>A0AAX0WUQ4_9GAMM</name>
<evidence type="ECO:0000256" key="1">
    <source>
        <dbReference type="SAM" id="Phobius"/>
    </source>
</evidence>
<accession>A0AAX0WUQ4</accession>
<reference evidence="2" key="1">
    <citation type="submission" date="2017-12" db="EMBL/GenBank/DDBJ databases">
        <title>FDA dAtabase for Regulatory Grade micrObial Sequences (FDA-ARGOS): Supporting development and validation of Infectious Disease Dx tests.</title>
        <authorList>
            <person name="Kerrigan L."/>
            <person name="Tallon L.J."/>
            <person name="Sadzewicz L."/>
            <person name="Sengamalay N."/>
            <person name="Ott S."/>
            <person name="Godinez A."/>
            <person name="Nagaraj S."/>
            <person name="Vavikolanu K."/>
            <person name="Vyas G."/>
            <person name="Nadendla S."/>
            <person name="Aluvathingal J."/>
            <person name="Sichtig H."/>
        </authorList>
    </citation>
    <scope>NUCLEOTIDE SEQUENCE [LARGE SCALE GENOMIC DNA]</scope>
    <source>
        <strain evidence="2">FDAARGOS_200</strain>
    </source>
</reference>
<evidence type="ECO:0000313" key="3">
    <source>
        <dbReference type="Proteomes" id="UP000192511"/>
    </source>
</evidence>
<sequence length="74" mass="8641">MNKIDLHHKDIYLIIIGSLILVCFTSKKVGKLVYLILSNLHPKTCYVLVLNVFLLWIPPRFLKHFCYALFPTLP</sequence>
<dbReference type="Proteomes" id="UP000192511">
    <property type="component" value="Unassembled WGS sequence"/>
</dbReference>
<protein>
    <submittedName>
        <fullName evidence="2">Uncharacterized protein</fullName>
    </submittedName>
</protein>
<keyword evidence="1" id="KW-0472">Membrane</keyword>
<feature type="transmembrane region" description="Helical" evidence="1">
    <location>
        <begin position="40"/>
        <end position="57"/>
    </location>
</feature>
<evidence type="ECO:0000313" key="2">
    <source>
        <dbReference type="EMBL" id="PNL61803.1"/>
    </source>
</evidence>
<dbReference type="AlphaFoldDB" id="A0AAX0WUQ4"/>
<keyword evidence="1" id="KW-0812">Transmembrane</keyword>
<dbReference type="EMBL" id="NBTX02000004">
    <property type="protein sequence ID" value="PNL61803.1"/>
    <property type="molecule type" value="Genomic_DNA"/>
</dbReference>
<feature type="transmembrane region" description="Helical" evidence="1">
    <location>
        <begin position="12"/>
        <end position="34"/>
    </location>
</feature>
<keyword evidence="1" id="KW-1133">Transmembrane helix</keyword>
<comment type="caution">
    <text evidence="2">The sequence shown here is derived from an EMBL/GenBank/DDBJ whole genome shotgun (WGS) entry which is preliminary data.</text>
</comment>